<dbReference type="AlphaFoldDB" id="A0A9X8E7J3"/>
<dbReference type="Pfam" id="PF00536">
    <property type="entry name" value="SAM_1"/>
    <property type="match status" value="1"/>
</dbReference>
<evidence type="ECO:0000259" key="2">
    <source>
        <dbReference type="PROSITE" id="PS50105"/>
    </source>
</evidence>
<reference evidence="3 4" key="1">
    <citation type="journal article" date="2018" name="J. Invertebr. Pathol.">
        <title>New genotyping method for the causative agent of crayfish plague (Aphanomyces astaci) based on whole genome data.</title>
        <authorList>
            <person name="Minardi D."/>
            <person name="Studholme D.J."/>
            <person name="van der Giezen M."/>
            <person name="Pretto T."/>
            <person name="Oidtmann B."/>
        </authorList>
    </citation>
    <scope>NUCLEOTIDE SEQUENCE [LARGE SCALE GENOMIC DNA]</scope>
    <source>
        <strain evidence="3 4">KB13</strain>
    </source>
</reference>
<dbReference type="PANTHER" id="PTHR28634">
    <property type="entry name" value="ZINC FINGER B-BOX DOMAIN-CONTAINING PROTEIN 1"/>
    <property type="match status" value="1"/>
</dbReference>
<dbReference type="CDD" id="cd09487">
    <property type="entry name" value="SAM_superfamily"/>
    <property type="match status" value="1"/>
</dbReference>
<comment type="caution">
    <text evidence="3">The sequence shown here is derived from an EMBL/GenBank/DDBJ whole genome shotgun (WGS) entry which is preliminary data.</text>
</comment>
<evidence type="ECO:0000256" key="1">
    <source>
        <dbReference type="SAM" id="MobiDB-lite"/>
    </source>
</evidence>
<evidence type="ECO:0000313" key="3">
    <source>
        <dbReference type="EMBL" id="RLO10378.1"/>
    </source>
</evidence>
<feature type="region of interest" description="Disordered" evidence="1">
    <location>
        <begin position="52"/>
        <end position="112"/>
    </location>
</feature>
<dbReference type="SUPFAM" id="SSF47769">
    <property type="entry name" value="SAM/Pointed domain"/>
    <property type="match status" value="1"/>
</dbReference>
<dbReference type="EMBL" id="QUTI01018146">
    <property type="protein sequence ID" value="RLO10378.1"/>
    <property type="molecule type" value="Genomic_DNA"/>
</dbReference>
<feature type="domain" description="SAM" evidence="2">
    <location>
        <begin position="120"/>
        <end position="183"/>
    </location>
</feature>
<name>A0A9X8E7J3_APHAT</name>
<accession>A0A9X8E7J3</accession>
<gene>
    <name evidence="3" type="ORF">DYB28_012307</name>
</gene>
<organism evidence="3 4">
    <name type="scientific">Aphanomyces astaci</name>
    <name type="common">Crayfish plague agent</name>
    <dbReference type="NCBI Taxonomy" id="112090"/>
    <lineage>
        <taxon>Eukaryota</taxon>
        <taxon>Sar</taxon>
        <taxon>Stramenopiles</taxon>
        <taxon>Oomycota</taxon>
        <taxon>Saprolegniomycetes</taxon>
        <taxon>Saprolegniales</taxon>
        <taxon>Verrucalvaceae</taxon>
        <taxon>Aphanomyces</taxon>
    </lineage>
</organism>
<dbReference type="InterPro" id="IPR001660">
    <property type="entry name" value="SAM"/>
</dbReference>
<proteinExistence type="predicted"/>
<protein>
    <recommendedName>
        <fullName evidence="2">SAM domain-containing protein</fullName>
    </recommendedName>
</protein>
<dbReference type="InterPro" id="IPR013761">
    <property type="entry name" value="SAM/pointed_sf"/>
</dbReference>
<dbReference type="Proteomes" id="UP000275652">
    <property type="component" value="Unassembled WGS sequence"/>
</dbReference>
<dbReference type="PROSITE" id="PS50105">
    <property type="entry name" value="SAM_DOMAIN"/>
    <property type="match status" value="1"/>
</dbReference>
<dbReference type="InterPro" id="IPR037688">
    <property type="entry name" value="ZBBX"/>
</dbReference>
<sequence length="406" mass="44917">KSVVCTMKEKAVPGLFGKAKPLPGQHGYKVKESERLEHEASAMEAQLKHVKMGMAQQQEQRDKDKSKMKGGNRWRSAREDRGSVRQYAQDVKTKTPSTKSKKKKKGESYAAASRPNVCDWGVPQVTEWLASIHLGHHATTFEFNEVSGSVLLDLTPADLDYLHVTDPSDRKLLLQHIEQLKRSSGTASPSNQHRHIKSPALAAPQREVLDDKLHDAPVVLSSKKVAHWSQLTPLADTGVANPSGDVPVNLADGDFNEDDSHASFMKALLDWRATDQQNADEQGKDDTGFWTNPLAECSEPLSVQGGELLGGHFDEEQSHANFLAALQAWRGNSTQQQHERPEQATASTGSPVEAKASCWQCYRLYKAGSVVQDAMSKHSFCSRVCLSNYHSEYARFYTPPSTTKTT</sequence>
<feature type="non-terminal residue" evidence="3">
    <location>
        <position position="1"/>
    </location>
</feature>
<dbReference type="PANTHER" id="PTHR28634:SF1">
    <property type="entry name" value="ZINC FINGER B-BOX DOMAIN-CONTAINING PROTEIN 1"/>
    <property type="match status" value="1"/>
</dbReference>
<evidence type="ECO:0000313" key="4">
    <source>
        <dbReference type="Proteomes" id="UP000275652"/>
    </source>
</evidence>
<dbReference type="Gene3D" id="1.10.150.50">
    <property type="entry name" value="Transcription Factor, Ets-1"/>
    <property type="match status" value="1"/>
</dbReference>
<dbReference type="SMART" id="SM00454">
    <property type="entry name" value="SAM"/>
    <property type="match status" value="1"/>
</dbReference>